<dbReference type="PROSITE" id="PS50109">
    <property type="entry name" value="HIS_KIN"/>
    <property type="match status" value="1"/>
</dbReference>
<dbReference type="InterPro" id="IPR036890">
    <property type="entry name" value="HATPase_C_sf"/>
</dbReference>
<keyword evidence="8 22" id="KW-0808">Transferase</keyword>
<dbReference type="InterPro" id="IPR011006">
    <property type="entry name" value="CheY-like_superfamily"/>
</dbReference>
<evidence type="ECO:0000256" key="5">
    <source>
        <dbReference type="ARBA" id="ARBA00022475"/>
    </source>
</evidence>
<dbReference type="Gene3D" id="3.40.50.2300">
    <property type="match status" value="1"/>
</dbReference>
<feature type="domain" description="Histidine kinase" evidence="20">
    <location>
        <begin position="487"/>
        <end position="707"/>
    </location>
</feature>
<dbReference type="InterPro" id="IPR036097">
    <property type="entry name" value="HisK_dim/P_sf"/>
</dbReference>
<dbReference type="SMART" id="SM00388">
    <property type="entry name" value="HisKA"/>
    <property type="match status" value="1"/>
</dbReference>
<dbReference type="SMART" id="SM00448">
    <property type="entry name" value="REC"/>
    <property type="match status" value="1"/>
</dbReference>
<reference evidence="22 23" key="1">
    <citation type="submission" date="2023-11" db="EMBL/GenBank/DDBJ databases">
        <title>Plant-associative lifestyle of Vibrio porteresiae and its evolutionary dynamics.</title>
        <authorList>
            <person name="Rameshkumar N."/>
            <person name="Kirti K."/>
        </authorList>
    </citation>
    <scope>NUCLEOTIDE SEQUENCE [LARGE SCALE GENOMIC DNA]</scope>
    <source>
        <strain evidence="22 23">MSSRF30</strain>
    </source>
</reference>
<dbReference type="NCBIfam" id="NF041947">
    <property type="entry name" value="LuxQ_Vibrio"/>
    <property type="match status" value="1"/>
</dbReference>
<dbReference type="InterPro" id="IPR003594">
    <property type="entry name" value="HATPase_dom"/>
</dbReference>
<keyword evidence="16" id="KW-0902">Two-component regulatory system</keyword>
<dbReference type="InterPro" id="IPR043056">
    <property type="entry name" value="LuxQ-periplasm_N"/>
</dbReference>
<evidence type="ECO:0000256" key="18">
    <source>
        <dbReference type="PROSITE-ProRule" id="PRU00169"/>
    </source>
</evidence>
<dbReference type="GO" id="GO:0016787">
    <property type="term" value="F:hydrolase activity"/>
    <property type="evidence" value="ECO:0007669"/>
    <property type="project" value="UniProtKB-KW"/>
</dbReference>
<evidence type="ECO:0000256" key="11">
    <source>
        <dbReference type="ARBA" id="ARBA00022777"/>
    </source>
</evidence>
<dbReference type="SMART" id="SM00387">
    <property type="entry name" value="HATPase_c"/>
    <property type="match status" value="1"/>
</dbReference>
<dbReference type="Proteomes" id="UP001304071">
    <property type="component" value="Chromosome 2"/>
</dbReference>
<organism evidence="22 23">
    <name type="scientific">Vibrio porteresiae DSM 19223</name>
    <dbReference type="NCBI Taxonomy" id="1123496"/>
    <lineage>
        <taxon>Bacteria</taxon>
        <taxon>Pseudomonadati</taxon>
        <taxon>Pseudomonadota</taxon>
        <taxon>Gammaproteobacteria</taxon>
        <taxon>Vibrionales</taxon>
        <taxon>Vibrionaceae</taxon>
        <taxon>Vibrio</taxon>
    </lineage>
</organism>
<dbReference type="SUPFAM" id="SSF103190">
    <property type="entry name" value="Sensory domain-like"/>
    <property type="match status" value="1"/>
</dbReference>
<evidence type="ECO:0000259" key="20">
    <source>
        <dbReference type="PROSITE" id="PS50109"/>
    </source>
</evidence>
<evidence type="ECO:0000313" key="22">
    <source>
        <dbReference type="EMBL" id="WPC75632.1"/>
    </source>
</evidence>
<name>A0ABZ0QHF0_9VIBR</name>
<dbReference type="SUPFAM" id="SSF55874">
    <property type="entry name" value="ATPase domain of HSP90 chaperone/DNA topoisomerase II/histidine kinase"/>
    <property type="match status" value="1"/>
</dbReference>
<feature type="modified residue" description="4-aspartylphosphate" evidence="18">
    <location>
        <position position="781"/>
    </location>
</feature>
<evidence type="ECO:0000256" key="12">
    <source>
        <dbReference type="ARBA" id="ARBA00022801"/>
    </source>
</evidence>
<dbReference type="PANTHER" id="PTHR43047">
    <property type="entry name" value="TWO-COMPONENT HISTIDINE PROTEIN KINASE"/>
    <property type="match status" value="1"/>
</dbReference>
<evidence type="ECO:0000256" key="8">
    <source>
        <dbReference type="ARBA" id="ARBA00022679"/>
    </source>
</evidence>
<dbReference type="InterPro" id="IPR003661">
    <property type="entry name" value="HisK_dim/P_dom"/>
</dbReference>
<evidence type="ECO:0000256" key="6">
    <source>
        <dbReference type="ARBA" id="ARBA00022519"/>
    </source>
</evidence>
<dbReference type="InterPro" id="IPR001789">
    <property type="entry name" value="Sig_transdc_resp-reg_receiver"/>
</dbReference>
<dbReference type="PANTHER" id="PTHR43047:SF78">
    <property type="entry name" value="SENSORY_REGULATORY PROTEIN RPFC"/>
    <property type="match status" value="1"/>
</dbReference>
<feature type="transmembrane region" description="Helical" evidence="19">
    <location>
        <begin position="14"/>
        <end position="35"/>
    </location>
</feature>
<dbReference type="CDD" id="cd17546">
    <property type="entry name" value="REC_hyHK_CKI1_RcsC-like"/>
    <property type="match status" value="1"/>
</dbReference>
<evidence type="ECO:0000259" key="21">
    <source>
        <dbReference type="PROSITE" id="PS50110"/>
    </source>
</evidence>
<gene>
    <name evidence="22" type="primary">luxQ</name>
    <name evidence="22" type="ORF">R8Z52_22170</name>
</gene>
<dbReference type="GO" id="GO:0004673">
    <property type="term" value="F:protein histidine kinase activity"/>
    <property type="evidence" value="ECO:0007669"/>
    <property type="project" value="UniProtKB-EC"/>
</dbReference>
<evidence type="ECO:0000256" key="16">
    <source>
        <dbReference type="ARBA" id="ARBA00023012"/>
    </source>
</evidence>
<dbReference type="Pfam" id="PF02518">
    <property type="entry name" value="HATPase_c"/>
    <property type="match status" value="1"/>
</dbReference>
<evidence type="ECO:0000256" key="4">
    <source>
        <dbReference type="ARBA" id="ARBA00019468"/>
    </source>
</evidence>
<keyword evidence="17 19" id="KW-0472">Membrane</keyword>
<dbReference type="InterPro" id="IPR053413">
    <property type="entry name" value="AI-2_sensor_kinase/phosphatase"/>
</dbReference>
<keyword evidence="15 19" id="KW-1133">Transmembrane helix</keyword>
<protein>
    <recommendedName>
        <fullName evidence="4">Autoinducer 2 sensor kinase/phosphatase LuxQ</fullName>
        <ecNumber evidence="3">2.7.13.3</ecNumber>
    </recommendedName>
</protein>
<feature type="transmembrane region" description="Helical" evidence="19">
    <location>
        <begin position="282"/>
        <end position="304"/>
    </location>
</feature>
<evidence type="ECO:0000256" key="2">
    <source>
        <dbReference type="ARBA" id="ARBA00004429"/>
    </source>
</evidence>
<dbReference type="CDD" id="cd00082">
    <property type="entry name" value="HisKA"/>
    <property type="match status" value="1"/>
</dbReference>
<dbReference type="Gene3D" id="3.30.565.10">
    <property type="entry name" value="Histidine kinase-like ATPase, C-terminal domain"/>
    <property type="match status" value="1"/>
</dbReference>
<keyword evidence="12 22" id="KW-0378">Hydrolase</keyword>
<dbReference type="PRINTS" id="PR00344">
    <property type="entry name" value="BCTRLSENSOR"/>
</dbReference>
<comment type="catalytic activity">
    <reaction evidence="1">
        <text>ATP + protein L-histidine = ADP + protein N-phospho-L-histidine.</text>
        <dbReference type="EC" id="2.7.13.3"/>
    </reaction>
</comment>
<dbReference type="EC" id="2.7.13.3" evidence="3"/>
<keyword evidence="7 18" id="KW-0597">Phosphoprotein</keyword>
<dbReference type="InterPro" id="IPR015387">
    <property type="entry name" value="LuxQ-periplasm_dom"/>
</dbReference>
<dbReference type="Pfam" id="PF00072">
    <property type="entry name" value="Response_reg"/>
    <property type="match status" value="1"/>
</dbReference>
<dbReference type="InterPro" id="IPR005467">
    <property type="entry name" value="His_kinase_dom"/>
</dbReference>
<dbReference type="InterPro" id="IPR004358">
    <property type="entry name" value="Sig_transdc_His_kin-like_C"/>
</dbReference>
<dbReference type="RefSeq" id="WP_261897612.1">
    <property type="nucleotide sequence ID" value="NZ_AP024896.1"/>
</dbReference>
<dbReference type="CDD" id="cd16922">
    <property type="entry name" value="HATPase_EvgS-ArcB-TorS-like"/>
    <property type="match status" value="1"/>
</dbReference>
<evidence type="ECO:0000256" key="10">
    <source>
        <dbReference type="ARBA" id="ARBA00022741"/>
    </source>
</evidence>
<sequence>MSVITGPIRPKRRIANFISFAIVVVLGALTLSVLFQSYQISSRLMSQEVLRTSGQTTNLVQSLFNFRLATVQIHQDSSAQSQNLVEALQSRDPQTIDQYFLSVDQLELSNTPDIRFITTMDGLIWDDGNAQFYGLSQDDMTKVIRRVAFNSNWHLISSPSQLDMIYLMVRRSPLINQATGEVAGFLYVAVVLNNNYALIETMRDGSNSQNLVLTVGKKVIASTLNGNEPYREADVIKSGQSDTLYNRNMVSRASLEVEGVPTYLTVYSVQNNQNALRLRDNYYFWMIFALVAMVIVALITRWWIQRRIESEIACLMTYTHQVADKGRRNPFPGSTIYEFDHFGRTLEHTFSRLSEQEKQFEDLFNFTVSPTVLWSTDGQMIKMNPSAKQQFLHQFEEDKPLLDGLERQLRDKIAEAAQGNIVKEVNTELGGKMFRWNLSPIEVNDKIESIIAQGYDITSIAEAEKQSRIARKEAEESARLRADFLAKMSHELRTPLNGILGVSQLLKRTVNDKEQVEQVNVLCSSGEHLLAVLNDILDFSRIEQGKFRIQKSQFRLSDVVYAIERIYRPLCAEKGITLQLNSNIVEDVMVVGDQVRINQILFNLLNNAVKFTHYGEIDVDLILLVTESQSTLKVRIKDSGIGIRSEDMRIIFEPFVQAESTTTREYGGSGLGLAIVNSLIEMLGGTIRVESEFGKGTEFNLRIPLPVAQVEEREIDAKEADVKFTLFDEPLKVLLVEDNHTNAFIARAFCKKYGLDVEWVTDGVQAIEKAKEQQFDLILMDNQLPYLGGIDATRVIKQELKLSAAVYACTADGMESTRDAFIAAGAEYVLVKPLKETSLNQALVYFKQQRQVTG</sequence>
<evidence type="ECO:0000256" key="15">
    <source>
        <dbReference type="ARBA" id="ARBA00022989"/>
    </source>
</evidence>
<keyword evidence="6" id="KW-0997">Cell inner membrane</keyword>
<evidence type="ECO:0000256" key="1">
    <source>
        <dbReference type="ARBA" id="ARBA00000085"/>
    </source>
</evidence>
<feature type="domain" description="Response regulatory" evidence="21">
    <location>
        <begin position="732"/>
        <end position="847"/>
    </location>
</feature>
<dbReference type="Gene3D" id="3.30.450.20">
    <property type="entry name" value="PAS domain"/>
    <property type="match status" value="1"/>
</dbReference>
<keyword evidence="9 19" id="KW-0812">Transmembrane</keyword>
<keyword evidence="10" id="KW-0547">Nucleotide-binding</keyword>
<keyword evidence="13" id="KW-0067">ATP-binding</keyword>
<keyword evidence="14" id="KW-0904">Protein phosphatase</keyword>
<dbReference type="SUPFAM" id="SSF47384">
    <property type="entry name" value="Homodimeric domain of signal transducing histidine kinase"/>
    <property type="match status" value="1"/>
</dbReference>
<evidence type="ECO:0000256" key="9">
    <source>
        <dbReference type="ARBA" id="ARBA00022692"/>
    </source>
</evidence>
<accession>A0ABZ0QHF0</accession>
<dbReference type="PROSITE" id="PS50110">
    <property type="entry name" value="RESPONSE_REGULATORY"/>
    <property type="match status" value="1"/>
</dbReference>
<evidence type="ECO:0000256" key="13">
    <source>
        <dbReference type="ARBA" id="ARBA00022840"/>
    </source>
</evidence>
<dbReference type="Pfam" id="PF09308">
    <property type="entry name" value="LuxQ-periplasm"/>
    <property type="match status" value="1"/>
</dbReference>
<proteinExistence type="predicted"/>
<evidence type="ECO:0000313" key="23">
    <source>
        <dbReference type="Proteomes" id="UP001304071"/>
    </source>
</evidence>
<dbReference type="InterPro" id="IPR029151">
    <property type="entry name" value="Sensor-like_sf"/>
</dbReference>
<dbReference type="SUPFAM" id="SSF52172">
    <property type="entry name" value="CheY-like"/>
    <property type="match status" value="1"/>
</dbReference>
<dbReference type="Pfam" id="PF00512">
    <property type="entry name" value="HisKA"/>
    <property type="match status" value="1"/>
</dbReference>
<evidence type="ECO:0000256" key="7">
    <source>
        <dbReference type="ARBA" id="ARBA00022553"/>
    </source>
</evidence>
<dbReference type="Gene3D" id="1.10.287.130">
    <property type="match status" value="1"/>
</dbReference>
<keyword evidence="5" id="KW-1003">Cell membrane</keyword>
<evidence type="ECO:0000256" key="19">
    <source>
        <dbReference type="SAM" id="Phobius"/>
    </source>
</evidence>
<evidence type="ECO:0000256" key="17">
    <source>
        <dbReference type="ARBA" id="ARBA00023136"/>
    </source>
</evidence>
<evidence type="ECO:0000256" key="14">
    <source>
        <dbReference type="ARBA" id="ARBA00022912"/>
    </source>
</evidence>
<keyword evidence="23" id="KW-1185">Reference proteome</keyword>
<dbReference type="Gene3D" id="3.30.450.220">
    <property type="entry name" value="LuxQ periplasmic domain, N-terminal subdomain"/>
    <property type="match status" value="1"/>
</dbReference>
<keyword evidence="11 22" id="KW-0418">Kinase</keyword>
<comment type="subcellular location">
    <subcellularLocation>
        <location evidence="2">Cell inner membrane</location>
        <topology evidence="2">Multi-pass membrane protein</topology>
    </subcellularLocation>
</comment>
<dbReference type="EMBL" id="CP138204">
    <property type="protein sequence ID" value="WPC75632.1"/>
    <property type="molecule type" value="Genomic_DNA"/>
</dbReference>
<dbReference type="Gene3D" id="2.20.20.100">
    <property type="entry name" value="LuxQ periplasmic domain, C-terminal subdomain"/>
    <property type="match status" value="1"/>
</dbReference>
<evidence type="ECO:0000256" key="3">
    <source>
        <dbReference type="ARBA" id="ARBA00012438"/>
    </source>
</evidence>